<feature type="region of interest" description="Disordered" evidence="1">
    <location>
        <begin position="179"/>
        <end position="209"/>
    </location>
</feature>
<evidence type="ECO:0000256" key="1">
    <source>
        <dbReference type="SAM" id="MobiDB-lite"/>
    </source>
</evidence>
<dbReference type="PANTHER" id="PTHR37984">
    <property type="entry name" value="PROTEIN CBG26694"/>
    <property type="match status" value="1"/>
</dbReference>
<protein>
    <recommendedName>
        <fullName evidence="4">Retrovirus-related Pol polyprotein from transposon</fullName>
    </recommendedName>
</protein>
<dbReference type="InterPro" id="IPR036397">
    <property type="entry name" value="RNaseH_sf"/>
</dbReference>
<feature type="compositionally biased region" description="Basic residues" evidence="1">
    <location>
        <begin position="184"/>
        <end position="194"/>
    </location>
</feature>
<dbReference type="OrthoDB" id="4369127at2759"/>
<dbReference type="PANTHER" id="PTHR37984:SF15">
    <property type="entry name" value="INTEGRASE CATALYTIC DOMAIN-CONTAINING PROTEIN"/>
    <property type="match status" value="1"/>
</dbReference>
<proteinExistence type="predicted"/>
<dbReference type="Proteomes" id="UP000230750">
    <property type="component" value="Unassembled WGS sequence"/>
</dbReference>
<evidence type="ECO:0000313" key="2">
    <source>
        <dbReference type="EMBL" id="PIK51408.1"/>
    </source>
</evidence>
<keyword evidence="3" id="KW-1185">Reference proteome</keyword>
<evidence type="ECO:0000313" key="3">
    <source>
        <dbReference type="Proteomes" id="UP000230750"/>
    </source>
</evidence>
<evidence type="ECO:0008006" key="4">
    <source>
        <dbReference type="Google" id="ProtNLM"/>
    </source>
</evidence>
<dbReference type="EMBL" id="MRZV01000374">
    <property type="protein sequence ID" value="PIK51408.1"/>
    <property type="molecule type" value="Genomic_DNA"/>
</dbReference>
<gene>
    <name evidence="2" type="ORF">BSL78_11685</name>
</gene>
<comment type="caution">
    <text evidence="2">The sequence shown here is derived from an EMBL/GenBank/DDBJ whole genome shotgun (WGS) entry which is preliminary data.</text>
</comment>
<name>A0A2G8KTS2_STIJA</name>
<dbReference type="AlphaFoldDB" id="A0A2G8KTS2"/>
<dbReference type="InterPro" id="IPR050951">
    <property type="entry name" value="Retrovirus_Pol_polyprotein"/>
</dbReference>
<sequence>MLRTLSNQQKLNWKEHLPRCMHAYNCSKNDATGFSPFFLMFGRSPRLPVDILFNLESENEDIDHRTFADKWRCQMQEAYSIANRHTDKASAAAKERYDRKTHYTQLSPGDRVLVKNLVRQAGPDKLRSYWEDTVYRVVKQINPDIPVFEVITDNAKKQKRVLHRNLLLACDALPLDETQMIHGKPPRQRKKRRTATQAGGDVDGSDVSDDEWHTISTDSVHLLGPQPQRSNMLVMVLLTSYRMYRLRHQRLWMFRRVQ</sequence>
<organism evidence="2 3">
    <name type="scientific">Stichopus japonicus</name>
    <name type="common">Sea cucumber</name>
    <dbReference type="NCBI Taxonomy" id="307972"/>
    <lineage>
        <taxon>Eukaryota</taxon>
        <taxon>Metazoa</taxon>
        <taxon>Echinodermata</taxon>
        <taxon>Eleutherozoa</taxon>
        <taxon>Echinozoa</taxon>
        <taxon>Holothuroidea</taxon>
        <taxon>Aspidochirotacea</taxon>
        <taxon>Aspidochirotida</taxon>
        <taxon>Stichopodidae</taxon>
        <taxon>Apostichopus</taxon>
    </lineage>
</organism>
<dbReference type="Gene3D" id="3.30.420.10">
    <property type="entry name" value="Ribonuclease H-like superfamily/Ribonuclease H"/>
    <property type="match status" value="1"/>
</dbReference>
<accession>A0A2G8KTS2</accession>
<dbReference type="STRING" id="307972.A0A2G8KTS2"/>
<dbReference type="GO" id="GO:0003676">
    <property type="term" value="F:nucleic acid binding"/>
    <property type="evidence" value="ECO:0007669"/>
    <property type="project" value="InterPro"/>
</dbReference>
<reference evidence="2 3" key="1">
    <citation type="journal article" date="2017" name="PLoS Biol.">
        <title>The sea cucumber genome provides insights into morphological evolution and visceral regeneration.</title>
        <authorList>
            <person name="Zhang X."/>
            <person name="Sun L."/>
            <person name="Yuan J."/>
            <person name="Sun Y."/>
            <person name="Gao Y."/>
            <person name="Zhang L."/>
            <person name="Li S."/>
            <person name="Dai H."/>
            <person name="Hamel J.F."/>
            <person name="Liu C."/>
            <person name="Yu Y."/>
            <person name="Liu S."/>
            <person name="Lin W."/>
            <person name="Guo K."/>
            <person name="Jin S."/>
            <person name="Xu P."/>
            <person name="Storey K.B."/>
            <person name="Huan P."/>
            <person name="Zhang T."/>
            <person name="Zhou Y."/>
            <person name="Zhang J."/>
            <person name="Lin C."/>
            <person name="Li X."/>
            <person name="Xing L."/>
            <person name="Huo D."/>
            <person name="Sun M."/>
            <person name="Wang L."/>
            <person name="Mercier A."/>
            <person name="Li F."/>
            <person name="Yang H."/>
            <person name="Xiang J."/>
        </authorList>
    </citation>
    <scope>NUCLEOTIDE SEQUENCE [LARGE SCALE GENOMIC DNA]</scope>
    <source>
        <strain evidence="2">Shaxun</strain>
        <tissue evidence="2">Muscle</tissue>
    </source>
</reference>